<sequence>MDVDAPSTAPSADTQPPVVPVVASPPLGSLISAPSTAVGGRGIKRRRDGVIYTDSRKRLAVFWCFGQEKGGTVASRAKQLGVGVPTLYSWKQTHDQGINLGCTPAPDSALAEELTSNRSRSSASNLAIFLKPQDANSLAREPGGSRNVSGVRSNTQVEQERQSSTAFERADGLGPQVESEETFGAAGPGVLPPELVEQLRISGALATDAEIAGAMAIQLDADTRPGAQTFVNETIDLALHLKQSTLAPGTKANWDRCKSSFLTFWRCLNRIRSQQPALGASFAAEVPSPLSMQAPARVISSPSASAAPAANENAPATANAHACDAMEVHTEESSAESEAREQSNVDEVLVSEQKLVTYLNCFVLHRNPQIGDEGLETHVKAIVNLWETQVLKGANTFPHPRNGALLKAFRKAVRRHKVQHSELLGEDTWKHSLNDGYTEDQHLEISQWYLRQMSQQPSTSQQHSTIAYPASASDACDTSTWRARFDFLMQHAIMGRSEDLRKAKLSRLYTRTLPQSQPQACPAFVVTIPRSKVNTEGRKEVGIAARHKNVEACPVGALALFFYERWHTRKEPFPNFSSRASWYHLMLLTDCEDDAVEGSGVTWDDQAQVLKKAFSDLGIATSNVTHAMRGGGARMAFERGCSEDSIRKHGRWTAGGDQLIERYLTGVALQPVRALAGFSAGGGDYWLPRTLVEPPLALQQQLWPEIEEAETTIKERHRTGGETDQAALNFLALLKWLRTVMLQDAACLRHQYEGLPIWSMPPFDTTAFGTFASALTAAMSAAVSPIEVTITQLVPAVGHALAELRVKQEETSAMVKAAVTEARIEREESRAFLSDMFRLVVSALQQNNNSAEQQRSNTRRALATSARALLEAEEFVGSSGPSSDADAALFRLQQHLATGQPPTAPFTLVSSSVPTVPIINDVSARSVAAFSNASVPQAPGPPASPALLPSSQSSSRTPAPPSATSTPLSLLQLAKRVGSVRQLVQVWHVGDGLIRSLKDRLEGKDAGLDAGAVAARKLLSRWRRVIELVEDLSSGTDRDKVAVEVDRKLKSLGKMGLRALSDNVLAKKDVRATFVADIKLDLELDSPRSALSATVSATATIP</sequence>
<proteinExistence type="predicted"/>
<feature type="region of interest" description="Disordered" evidence="1">
    <location>
        <begin position="933"/>
        <end position="966"/>
    </location>
</feature>
<evidence type="ECO:0000313" key="4">
    <source>
        <dbReference type="Proteomes" id="UP000077671"/>
    </source>
</evidence>
<feature type="domain" description="Ndc10" evidence="2">
    <location>
        <begin position="393"/>
        <end position="768"/>
    </location>
</feature>
<dbReference type="PANTHER" id="PTHR37784">
    <property type="entry name" value="PROTEIN MSN1"/>
    <property type="match status" value="1"/>
</dbReference>
<feature type="region of interest" description="Disordered" evidence="1">
    <location>
        <begin position="134"/>
        <end position="189"/>
    </location>
</feature>
<dbReference type="Proteomes" id="UP000077671">
    <property type="component" value="Unassembled WGS sequence"/>
</dbReference>
<dbReference type="Pfam" id="PF16787">
    <property type="entry name" value="NDC10_II"/>
    <property type="match status" value="1"/>
</dbReference>
<dbReference type="GO" id="GO:0000978">
    <property type="term" value="F:RNA polymerase II cis-regulatory region sequence-specific DNA binding"/>
    <property type="evidence" value="ECO:0007669"/>
    <property type="project" value="TreeGrafter"/>
</dbReference>
<feature type="region of interest" description="Disordered" evidence="1">
    <location>
        <begin position="1"/>
        <end position="21"/>
    </location>
</feature>
<dbReference type="InterPro" id="IPR052146">
    <property type="entry name" value="HOT1"/>
</dbReference>
<reference evidence="3" key="2">
    <citation type="journal article" date="2019" name="IMA Fungus">
        <title>Genome sequencing and comparison of five Tilletia species to identify candidate genes for the detection of regulated species infecting wheat.</title>
        <authorList>
            <person name="Nguyen H.D.T."/>
            <person name="Sultana T."/>
            <person name="Kesanakurti P."/>
            <person name="Hambleton S."/>
        </authorList>
    </citation>
    <scope>NUCLEOTIDE SEQUENCE</scope>
    <source>
        <strain evidence="3">DAOMC 238032</strain>
    </source>
</reference>
<reference evidence="3" key="1">
    <citation type="submission" date="2016-04" db="EMBL/GenBank/DDBJ databases">
        <authorList>
            <person name="Nguyen H.D."/>
            <person name="Kesanakurti P."/>
            <person name="Cullis J."/>
            <person name="Levesque C.A."/>
            <person name="Hambleton S."/>
        </authorList>
    </citation>
    <scope>NUCLEOTIDE SEQUENCE</scope>
    <source>
        <strain evidence="3">DAOMC 238032</strain>
    </source>
</reference>
<dbReference type="AlphaFoldDB" id="A0A177U3Z4"/>
<name>A0A177U3Z4_9BASI</name>
<evidence type="ECO:0000313" key="3">
    <source>
        <dbReference type="EMBL" id="KAE8262381.1"/>
    </source>
</evidence>
<dbReference type="InterPro" id="IPR031872">
    <property type="entry name" value="NDC10_II"/>
</dbReference>
<gene>
    <name evidence="3" type="ORF">A4X03_0g2499</name>
</gene>
<dbReference type="Gene3D" id="1.10.443.20">
    <property type="entry name" value="Centromere DNA-binding protein complex CBF3 subunit, domain 2"/>
    <property type="match status" value="1"/>
</dbReference>
<protein>
    <recommendedName>
        <fullName evidence="2">Ndc10 domain-containing protein</fullName>
    </recommendedName>
</protein>
<dbReference type="InterPro" id="IPR038279">
    <property type="entry name" value="Ndc10_dom2_sf"/>
</dbReference>
<dbReference type="GO" id="GO:0060963">
    <property type="term" value="P:positive regulation of ribosomal protein gene transcription by RNA polymerase II"/>
    <property type="evidence" value="ECO:0007669"/>
    <property type="project" value="TreeGrafter"/>
</dbReference>
<dbReference type="GO" id="GO:0000981">
    <property type="term" value="F:DNA-binding transcription factor activity, RNA polymerase II-specific"/>
    <property type="evidence" value="ECO:0007669"/>
    <property type="project" value="TreeGrafter"/>
</dbReference>
<organism evidence="3 4">
    <name type="scientific">Tilletia caries</name>
    <name type="common">wheat bunt fungus</name>
    <dbReference type="NCBI Taxonomy" id="13290"/>
    <lineage>
        <taxon>Eukaryota</taxon>
        <taxon>Fungi</taxon>
        <taxon>Dikarya</taxon>
        <taxon>Basidiomycota</taxon>
        <taxon>Ustilaginomycotina</taxon>
        <taxon>Exobasidiomycetes</taxon>
        <taxon>Tilletiales</taxon>
        <taxon>Tilletiaceae</taxon>
        <taxon>Tilletia</taxon>
    </lineage>
</organism>
<evidence type="ECO:0000259" key="2">
    <source>
        <dbReference type="Pfam" id="PF16787"/>
    </source>
</evidence>
<feature type="compositionally biased region" description="Polar residues" evidence="1">
    <location>
        <begin position="146"/>
        <end position="166"/>
    </location>
</feature>
<evidence type="ECO:0000256" key="1">
    <source>
        <dbReference type="SAM" id="MobiDB-lite"/>
    </source>
</evidence>
<accession>A0A177U3Z4</accession>
<comment type="caution">
    <text evidence="3">The sequence shown here is derived from an EMBL/GenBank/DDBJ whole genome shotgun (WGS) entry which is preliminary data.</text>
</comment>
<dbReference type="PANTHER" id="PTHR37784:SF2">
    <property type="entry name" value="HIGH-OSMOLARITY-INDUCED TRANSCRIPTION PROTEIN 1"/>
    <property type="match status" value="1"/>
</dbReference>
<dbReference type="EMBL" id="LWDD02000244">
    <property type="protein sequence ID" value="KAE8262381.1"/>
    <property type="molecule type" value="Genomic_DNA"/>
</dbReference>
<feature type="compositionally biased region" description="Low complexity" evidence="1">
    <location>
        <begin position="945"/>
        <end position="966"/>
    </location>
</feature>